<dbReference type="AlphaFoldDB" id="A0A1F7WVG3"/>
<feature type="compositionally biased region" description="Basic and acidic residues" evidence="3">
    <location>
        <begin position="197"/>
        <end position="257"/>
    </location>
</feature>
<keyword evidence="2" id="KW-0963">Cytoplasm</keyword>
<dbReference type="PANTHER" id="PTHR21043:SF0">
    <property type="entry name" value="MITOCHONDRIAL ASSEMBLY OF RIBOSOMAL LARGE SUBUNIT PROTEIN 1"/>
    <property type="match status" value="1"/>
</dbReference>
<dbReference type="EMBL" id="MGFH01000051">
    <property type="protein sequence ID" value="OGM06821.1"/>
    <property type="molecule type" value="Genomic_DNA"/>
</dbReference>
<proteinExistence type="inferred from homology"/>
<dbReference type="HAMAP" id="MF_01477">
    <property type="entry name" value="Iojap_RsfS"/>
    <property type="match status" value="1"/>
</dbReference>
<organism evidence="4 5">
    <name type="scientific">Candidatus Wallbacteria bacterium GWC2_49_35</name>
    <dbReference type="NCBI Taxonomy" id="1817813"/>
    <lineage>
        <taxon>Bacteria</taxon>
        <taxon>Candidatus Walliibacteriota</taxon>
    </lineage>
</organism>
<dbReference type="GO" id="GO:0090071">
    <property type="term" value="P:negative regulation of ribosome biogenesis"/>
    <property type="evidence" value="ECO:0007669"/>
    <property type="project" value="UniProtKB-UniRule"/>
</dbReference>
<dbReference type="NCBIfam" id="TIGR00090">
    <property type="entry name" value="rsfS_iojap_ybeB"/>
    <property type="match status" value="1"/>
</dbReference>
<feature type="compositionally biased region" description="Low complexity" evidence="3">
    <location>
        <begin position="258"/>
        <end position="272"/>
    </location>
</feature>
<evidence type="ECO:0000256" key="2">
    <source>
        <dbReference type="HAMAP-Rule" id="MF_01477"/>
    </source>
</evidence>
<keyword evidence="2" id="KW-0678">Repressor</keyword>
<evidence type="ECO:0000313" key="5">
    <source>
        <dbReference type="Proteomes" id="UP000178735"/>
    </source>
</evidence>
<comment type="subunit">
    <text evidence="2">Interacts with ribosomal protein uL14 (rplN).</text>
</comment>
<keyword evidence="2" id="KW-0810">Translation regulation</keyword>
<comment type="subcellular location">
    <subcellularLocation>
        <location evidence="2">Cytoplasm</location>
    </subcellularLocation>
</comment>
<evidence type="ECO:0000313" key="4">
    <source>
        <dbReference type="EMBL" id="OGM06821.1"/>
    </source>
</evidence>
<evidence type="ECO:0000256" key="3">
    <source>
        <dbReference type="SAM" id="MobiDB-lite"/>
    </source>
</evidence>
<feature type="compositionally biased region" description="Basic residues" evidence="3">
    <location>
        <begin position="128"/>
        <end position="137"/>
    </location>
</feature>
<evidence type="ECO:0000256" key="1">
    <source>
        <dbReference type="ARBA" id="ARBA00010574"/>
    </source>
</evidence>
<sequence>MKLSSKDLLELIREAAEEKKAYDIKAIDVSSVTVITDYFLICTSDSNVQSRAIADSIEDKLKENGLKVNSREGYRNGEWVVMDTRKVIIHIFTPEVREHYNLEHFWEEEIGPIQKGSSDNLSSMIKARKKAPVKKPGKAAAAKKDARKAATSKSVKKPVVSEKKKPIVSEKKKSITKKEEIEREIMKKAVAAKKNVLAKEKPADKSRKQQIEEEIFRQKQKKEANRARQKAETSKKKASEAVKTFGKNDAKKMREKASFASKAKAAAGTMSALKIKKGGKK</sequence>
<dbReference type="GO" id="GO:0042256">
    <property type="term" value="P:cytosolic ribosome assembly"/>
    <property type="evidence" value="ECO:0007669"/>
    <property type="project" value="UniProtKB-UniRule"/>
</dbReference>
<dbReference type="Proteomes" id="UP000178735">
    <property type="component" value="Unassembled WGS sequence"/>
</dbReference>
<dbReference type="GO" id="GO:0043023">
    <property type="term" value="F:ribosomal large subunit binding"/>
    <property type="evidence" value="ECO:0007669"/>
    <property type="project" value="TreeGrafter"/>
</dbReference>
<feature type="compositionally biased region" description="Basic and acidic residues" evidence="3">
    <location>
        <begin position="159"/>
        <end position="177"/>
    </location>
</feature>
<name>A0A1F7WVG3_9BACT</name>
<dbReference type="Pfam" id="PF02410">
    <property type="entry name" value="RsfS"/>
    <property type="match status" value="1"/>
</dbReference>
<reference evidence="4 5" key="1">
    <citation type="journal article" date="2016" name="Nat. Commun.">
        <title>Thousands of microbial genomes shed light on interconnected biogeochemical processes in an aquifer system.</title>
        <authorList>
            <person name="Anantharaman K."/>
            <person name="Brown C.T."/>
            <person name="Hug L.A."/>
            <person name="Sharon I."/>
            <person name="Castelle C.J."/>
            <person name="Probst A.J."/>
            <person name="Thomas B.C."/>
            <person name="Singh A."/>
            <person name="Wilkins M.J."/>
            <person name="Karaoz U."/>
            <person name="Brodie E.L."/>
            <person name="Williams K.H."/>
            <person name="Hubbard S.S."/>
            <person name="Banfield J.F."/>
        </authorList>
    </citation>
    <scope>NUCLEOTIDE SEQUENCE [LARGE SCALE GENOMIC DNA]</scope>
</reference>
<dbReference type="STRING" id="1817813.A2008_02490"/>
<feature type="region of interest" description="Disordered" evidence="3">
    <location>
        <begin position="128"/>
        <end position="177"/>
    </location>
</feature>
<dbReference type="InterPro" id="IPR004394">
    <property type="entry name" value="Iojap/RsfS/C7orf30"/>
</dbReference>
<gene>
    <name evidence="2" type="primary">rsfS</name>
    <name evidence="4" type="ORF">A2008_02490</name>
</gene>
<comment type="caution">
    <text evidence="4">The sequence shown here is derived from an EMBL/GenBank/DDBJ whole genome shotgun (WGS) entry which is preliminary data.</text>
</comment>
<comment type="function">
    <text evidence="2">Functions as a ribosomal silencing factor. Interacts with ribosomal protein uL14 (rplN), blocking formation of intersubunit bridge B8. Prevents association of the 30S and 50S ribosomal subunits and the formation of functional ribosomes, thus repressing translation.</text>
</comment>
<dbReference type="GO" id="GO:0005737">
    <property type="term" value="C:cytoplasm"/>
    <property type="evidence" value="ECO:0007669"/>
    <property type="project" value="UniProtKB-SubCell"/>
</dbReference>
<dbReference type="GO" id="GO:0017148">
    <property type="term" value="P:negative regulation of translation"/>
    <property type="evidence" value="ECO:0007669"/>
    <property type="project" value="UniProtKB-UniRule"/>
</dbReference>
<feature type="region of interest" description="Disordered" evidence="3">
    <location>
        <begin position="192"/>
        <end position="281"/>
    </location>
</feature>
<dbReference type="Gene3D" id="3.30.460.10">
    <property type="entry name" value="Beta Polymerase, domain 2"/>
    <property type="match status" value="1"/>
</dbReference>
<protein>
    <recommendedName>
        <fullName evidence="2">Ribosomal silencing factor RsfS</fullName>
    </recommendedName>
</protein>
<accession>A0A1F7WVG3</accession>
<dbReference type="SUPFAM" id="SSF81301">
    <property type="entry name" value="Nucleotidyltransferase"/>
    <property type="match status" value="1"/>
</dbReference>
<comment type="similarity">
    <text evidence="1 2">Belongs to the Iojap/RsfS family.</text>
</comment>
<dbReference type="PANTHER" id="PTHR21043">
    <property type="entry name" value="IOJAP SUPERFAMILY ORTHOLOG"/>
    <property type="match status" value="1"/>
</dbReference>
<dbReference type="InterPro" id="IPR043519">
    <property type="entry name" value="NT_sf"/>
</dbReference>